<gene>
    <name evidence="3" type="ORF">SBRCBS47491_006670</name>
</gene>
<feature type="region of interest" description="Disordered" evidence="2">
    <location>
        <begin position="2050"/>
        <end position="2086"/>
    </location>
</feature>
<feature type="region of interest" description="Disordered" evidence="2">
    <location>
        <begin position="226"/>
        <end position="299"/>
    </location>
</feature>
<keyword evidence="4" id="KW-1185">Reference proteome</keyword>
<feature type="compositionally biased region" description="Polar residues" evidence="2">
    <location>
        <begin position="276"/>
        <end position="299"/>
    </location>
</feature>
<feature type="region of interest" description="Disordered" evidence="2">
    <location>
        <begin position="19"/>
        <end position="194"/>
    </location>
</feature>
<keyword evidence="1" id="KW-0175">Coiled coil</keyword>
<feature type="compositionally biased region" description="Low complexity" evidence="2">
    <location>
        <begin position="104"/>
        <end position="120"/>
    </location>
</feature>
<dbReference type="EMBL" id="CAWUHC010000067">
    <property type="protein sequence ID" value="CAK7227740.1"/>
    <property type="molecule type" value="Genomic_DNA"/>
</dbReference>
<feature type="compositionally biased region" description="Acidic residues" evidence="2">
    <location>
        <begin position="2071"/>
        <end position="2086"/>
    </location>
</feature>
<feature type="compositionally biased region" description="Basic and acidic residues" evidence="2">
    <location>
        <begin position="2060"/>
        <end position="2070"/>
    </location>
</feature>
<dbReference type="PANTHER" id="PTHR23159:SF60">
    <property type="entry name" value="SPINDLE ASSEMBLY ABNORMAL PROTEIN 4"/>
    <property type="match status" value="1"/>
</dbReference>
<feature type="compositionally biased region" description="Polar residues" evidence="2">
    <location>
        <begin position="56"/>
        <end position="68"/>
    </location>
</feature>
<comment type="caution">
    <text evidence="3">The sequence shown here is derived from an EMBL/GenBank/DDBJ whole genome shotgun (WGS) entry which is preliminary data.</text>
</comment>
<feature type="region of interest" description="Disordered" evidence="2">
    <location>
        <begin position="1163"/>
        <end position="1188"/>
    </location>
</feature>
<dbReference type="Proteomes" id="UP001642406">
    <property type="component" value="Unassembled WGS sequence"/>
</dbReference>
<feature type="compositionally biased region" description="Pro residues" evidence="2">
    <location>
        <begin position="237"/>
        <end position="253"/>
    </location>
</feature>
<proteinExistence type="predicted"/>
<sequence length="2194" mass="240982">MPPIERDVALWDPDRVLRHQHSSSSDHGRSFIPMWDSSDPERAPPPLPLNPQSPSVGTSRPGTSTAIQSAHAALTEKARESALVSNALARRMGEASPERTPRASLSHTSSISSSGSAPRSQSHRRMQSLQPNSVRDLSLMLETGNGRDSNNSTPRSPEKTLPGLPSTPLRNRSDPFISDDMPPTNTNPGPGPSLTPILRPIVRRPHQSILGENTPPQSATMLALHSMAASGSSPREPGAPLPVPPSSAQPLPQPTHQQQQLSAQPESAPAPAPALTNVSNNSSAGGATSRNGNNGSNSMAMTVVKQPTVPVEQLSKQILSLTNIATSLQKEMSALSRRSRDNATDLLSLKEATNARDEDIRKSLRELITNASDAPSIRSRDSYPGGPFMIDNKPHLQHSATSPLSKTVRPFSLPRIPSPNSFAASLDRDSMSTPSLYAADGPNTIAMLERIVGEMGTKEGQDLLMNRLSEVIEKLAGMASAAKLEELLQFIKEQQVQSIIPAASGNGYMGGGPARPRNYNFDDEPASSQREIEYNRKGPMSHRAERLLQSASASAIEQRRSSAPLTGTTDVINDDVLKIIKTVKDSVAQGGGLTAEVKALVRELRGEVLGMGREIGRRLDEVEVRAKDEGKPPAATKVEMAKVVEEGLTELKQHMNNLMREHRRQSAASAATIAAAAAEAVPAIDYQEVYNSMRAALKDSQANKPNHPELSREDVIEAVKDAWETYKPEIEVQQIGLERDEVLVCLQEGLRDYAPRNDQPAGATREEVFKAVVEGLNHFVPPQMPSSGMSRDEVLDAVRECLEEFEFPVAPSAIGAEISKEDMVDAVKQGLNGFDFPQTSRDLIPIGPSDNTDEIVTRLQDIMQFMREEFKAVSDEAKQNVAANGRDTEQVLDATRDGLEKLRSDLESYVDKVAAAMTHQDFSEGLIRTLDVFRDEISDLVSKASDGSKEMLKDEIESLRDTVNSSLVPAIPIPTVAAPANNREILEALQEGVSLLRNEISNRHVNSTSEVLDAIQEGLSDLRISIDRLGNKPADLSANDEILDALKSGLSDVRTDIDGLRDQTSNAVATVETSNTAIVPADMLRHDDIKNLEMLITQLRTKVDIIDASQSKSTDRDLTTTDDQDSSSALTIERDAEWKEKILEMETKLHAIHTSVSDLASREVAAATVKDSEEEPQPRPSADAASREDVEAIETILRNTKARLDDFIDSGEQFLRKDHIDTIEALVLDTKHSLSDLKSQVDGLSSREDINTVESLVAQVANGFDELKERHEKQFDDPERVTKSDVEAIALACLQVKSAVERMAQADDSTGLPSKDDLLSLAVIVRDMRSQLEEDSAITAKASEERQVEMAGVSDRISDVKDFLEVLNETVKNRLEDGVLGIESVGKILDSLSDTISRNSSDLHDLYETMRNEFEESRAGVVGAKLESDERFQQTTETLEAKIDDRIGELVAKFDDFQAISDDRMRVMEGRDTEVESAVVGTKVIADELKLLIDTLGSAVTESLEKMEEASKTVFTRVDDMVSKADENHSEGKAEHQQTRDQVQQAITAVQDVQVHVTEYHPKILDAVKDVLLVVSEHFEHSKSSTTTIQEKLIEAKPAEMPLLPPVEKYDDTTMQEKLDKLVGQTDRATDAFTKLDKMDLLVDHTLTVGQALTKLDRLVEHSEDTDKALDQQLVKLEQLDKLEKLDQLDQLDKLDVLVAQSESNSQALVSLEKLAKLDQIVDLTQLAGRAFDTQHDKIDKLVEHTQVAQDAFAKLDSLDKLETLDKLDKLEKLDQLDELMGHSRVAGDKADRTLSQLETLEKVHEQVTRTAADLAQYMAAQTQRIANEHEDRERTLQETTIALERRQAEQDQTEASVAALREEERRLRESVAELRTDQESLQRNKIRLTADVSSLETALHLRREELHEMEARAEGLERRILEGVMDHSRVLLMAKANKGREAMSRKRVVPSKKETTASPDESTVKNARVAPAENKPRSAFKMAMSAKRNPLPTNSPIGVAANGTPNGSRRILSLSQINSSISSGNIKRSNSVRANVGGVGLRKSSWGGRLPTKGYGGLDMDKENAPLKESDEENDRDMHAEDDDEAAVYSTPHAEEVCAVVPYQRGLREKECDDEYVDCCDDNDKNEDEDKHSEAGTLRRSSVGTSVVTGDTQSEAGEYYSGDEDDDDVMSQWTSSQVSSAAPGEMVLYGSEL</sequence>
<organism evidence="3 4">
    <name type="scientific">Sporothrix bragantina</name>
    <dbReference type="NCBI Taxonomy" id="671064"/>
    <lineage>
        <taxon>Eukaryota</taxon>
        <taxon>Fungi</taxon>
        <taxon>Dikarya</taxon>
        <taxon>Ascomycota</taxon>
        <taxon>Pezizomycotina</taxon>
        <taxon>Sordariomycetes</taxon>
        <taxon>Sordariomycetidae</taxon>
        <taxon>Ophiostomatales</taxon>
        <taxon>Ophiostomataceae</taxon>
        <taxon>Sporothrix</taxon>
    </lineage>
</organism>
<protein>
    <recommendedName>
        <fullName evidence="5">Chromosome segregation ATPase family protein</fullName>
    </recommendedName>
</protein>
<feature type="region of interest" description="Disordered" evidence="2">
    <location>
        <begin position="2124"/>
        <end position="2194"/>
    </location>
</feature>
<evidence type="ECO:0000256" key="1">
    <source>
        <dbReference type="SAM" id="Coils"/>
    </source>
</evidence>
<evidence type="ECO:0008006" key="5">
    <source>
        <dbReference type="Google" id="ProtNLM"/>
    </source>
</evidence>
<evidence type="ECO:0000313" key="3">
    <source>
        <dbReference type="EMBL" id="CAK7227740.1"/>
    </source>
</evidence>
<dbReference type="PANTHER" id="PTHR23159">
    <property type="entry name" value="CENTROSOMAL PROTEIN 2"/>
    <property type="match status" value="1"/>
</dbReference>
<feature type="compositionally biased region" description="Polar residues" evidence="2">
    <location>
        <begin position="1957"/>
        <end position="1966"/>
    </location>
</feature>
<feature type="compositionally biased region" description="Polar residues" evidence="2">
    <location>
        <begin position="2172"/>
        <end position="2181"/>
    </location>
</feature>
<reference evidence="3 4" key="1">
    <citation type="submission" date="2024-01" db="EMBL/GenBank/DDBJ databases">
        <authorList>
            <person name="Allen C."/>
            <person name="Tagirdzhanova G."/>
        </authorList>
    </citation>
    <scope>NUCLEOTIDE SEQUENCE [LARGE SCALE GENOMIC DNA]</scope>
</reference>
<feature type="coiled-coil region" evidence="1">
    <location>
        <begin position="641"/>
        <end position="668"/>
    </location>
</feature>
<feature type="compositionally biased region" description="Polar residues" evidence="2">
    <location>
        <begin position="146"/>
        <end position="155"/>
    </location>
</feature>
<feature type="region of interest" description="Disordered" evidence="2">
    <location>
        <begin position="1942"/>
        <end position="1978"/>
    </location>
</feature>
<feature type="compositionally biased region" description="Low complexity" evidence="2">
    <location>
        <begin position="254"/>
        <end position="275"/>
    </location>
</feature>
<accession>A0ABP0C6U1</accession>
<feature type="coiled-coil region" evidence="1">
    <location>
        <begin position="1844"/>
        <end position="1920"/>
    </location>
</feature>
<name>A0ABP0C6U1_9PEZI</name>
<evidence type="ECO:0000313" key="4">
    <source>
        <dbReference type="Proteomes" id="UP001642406"/>
    </source>
</evidence>
<feature type="compositionally biased region" description="Polar residues" evidence="2">
    <location>
        <begin position="2140"/>
        <end position="2156"/>
    </location>
</feature>
<evidence type="ECO:0000256" key="2">
    <source>
        <dbReference type="SAM" id="MobiDB-lite"/>
    </source>
</evidence>
<feature type="compositionally biased region" description="Basic and acidic residues" evidence="2">
    <location>
        <begin position="91"/>
        <end position="101"/>
    </location>
</feature>